<sequence length="323" mass="37027">MSDSFQKHPIVFYNVENLFDTIDDKSLLGNEEFTPEGNKLWDEERYQTKLNRLAEALMFINGSTPLAFGMAEIENRKVVEDLIKTGALAQRDYKIVHYNSEDRRGMDCAFVYDSKFIQSELETRLIITVEDEPHFRTRDIIHMKAKIGNNSIHFFVNHWPSRREGISESENRRKAAAMTLRREIDELLNAEKNANILVMGDFNDTPDNYSIKTILRAKGQHEQTKGDLINLLIEEHKDGFGTTVHQREWDIFDQLIVSQGLLQGQSGLEVQGNNAHIAHRKELVFTFKDGGSKPSATYGGDTYHGGYSDHLPVFLNLKSKQSF</sequence>
<protein>
    <submittedName>
        <fullName evidence="2">Endonuclease/exonuclease/phosphatase</fullName>
    </submittedName>
</protein>
<dbReference type="GO" id="GO:0004519">
    <property type="term" value="F:endonuclease activity"/>
    <property type="evidence" value="ECO:0007669"/>
    <property type="project" value="UniProtKB-KW"/>
</dbReference>
<evidence type="ECO:0000259" key="1">
    <source>
        <dbReference type="Pfam" id="PF19580"/>
    </source>
</evidence>
<keyword evidence="2" id="KW-0269">Exonuclease</keyword>
<dbReference type="InterPro" id="IPR005135">
    <property type="entry name" value="Endo/exonuclease/phosphatase"/>
</dbReference>
<keyword evidence="3" id="KW-1185">Reference proteome</keyword>
<dbReference type="STRING" id="755732.Fluta_3914"/>
<evidence type="ECO:0000313" key="2">
    <source>
        <dbReference type="EMBL" id="AEA45878.1"/>
    </source>
</evidence>
<dbReference type="eggNOG" id="COG2374">
    <property type="taxonomic scope" value="Bacteria"/>
</dbReference>
<dbReference type="Pfam" id="PF19580">
    <property type="entry name" value="Exo_endo_phos_3"/>
    <property type="match status" value="1"/>
</dbReference>
<reference evidence="2 3" key="1">
    <citation type="journal article" date="2011" name="Stand. Genomic Sci.">
        <title>Complete genome sequence of the gliding freshwater bacterium Fluviicola taffensis type strain (RW262).</title>
        <authorList>
            <person name="Woyke T."/>
            <person name="Chertkov O."/>
            <person name="Lapidus A."/>
            <person name="Nolan M."/>
            <person name="Lucas S."/>
            <person name="Del Rio T.G."/>
            <person name="Tice H."/>
            <person name="Cheng J.F."/>
            <person name="Tapia R."/>
            <person name="Han C."/>
            <person name="Goodwin L."/>
            <person name="Pitluck S."/>
            <person name="Liolios K."/>
            <person name="Pagani I."/>
            <person name="Ivanova N."/>
            <person name="Huntemann M."/>
            <person name="Mavromatis K."/>
            <person name="Mikhailova N."/>
            <person name="Pati A."/>
            <person name="Chen A."/>
            <person name="Palaniappan K."/>
            <person name="Land M."/>
            <person name="Hauser L."/>
            <person name="Brambilla E.M."/>
            <person name="Rohde M."/>
            <person name="Mwirichia R."/>
            <person name="Sikorski J."/>
            <person name="Tindall B.J."/>
            <person name="Goker M."/>
            <person name="Bristow J."/>
            <person name="Eisen J.A."/>
            <person name="Markowitz V."/>
            <person name="Hugenholtz P."/>
            <person name="Klenk H.P."/>
            <person name="Kyrpides N.C."/>
        </authorList>
    </citation>
    <scope>NUCLEOTIDE SEQUENCE [LARGE SCALE GENOMIC DNA]</scope>
    <source>
        <strain evidence="3">DSM 16823 / RW262 / RW262</strain>
    </source>
</reference>
<dbReference type="SUPFAM" id="SSF56219">
    <property type="entry name" value="DNase I-like"/>
    <property type="match status" value="1"/>
</dbReference>
<gene>
    <name evidence="2" type="ordered locus">Fluta_3914</name>
</gene>
<accession>F2IH64</accession>
<dbReference type="KEGG" id="fte:Fluta_3914"/>
<feature type="domain" description="Endonuclease/exonuclease/phosphatase" evidence="1">
    <location>
        <begin position="10"/>
        <end position="318"/>
    </location>
</feature>
<dbReference type="PANTHER" id="PTHR42834:SF1">
    <property type="entry name" value="ENDONUCLEASE_EXONUCLEASE_PHOSPHATASE FAMILY PROTEIN (AFU_ORTHOLOGUE AFUA_3G09210)"/>
    <property type="match status" value="1"/>
</dbReference>
<dbReference type="Proteomes" id="UP000007463">
    <property type="component" value="Chromosome"/>
</dbReference>
<dbReference type="HOGENOM" id="CLU_058239_1_0_10"/>
<evidence type="ECO:0000313" key="3">
    <source>
        <dbReference type="Proteomes" id="UP000007463"/>
    </source>
</evidence>
<keyword evidence="2" id="KW-0540">Nuclease</keyword>
<name>F2IH64_FLUTR</name>
<dbReference type="AlphaFoldDB" id="F2IH64"/>
<keyword evidence="2" id="KW-0378">Hydrolase</keyword>
<dbReference type="RefSeq" id="WP_013688636.1">
    <property type="nucleotide sequence ID" value="NC_015321.1"/>
</dbReference>
<dbReference type="GO" id="GO:0004527">
    <property type="term" value="F:exonuclease activity"/>
    <property type="evidence" value="ECO:0007669"/>
    <property type="project" value="UniProtKB-KW"/>
</dbReference>
<proteinExistence type="predicted"/>
<organism evidence="2 3">
    <name type="scientific">Fluviicola taffensis (strain DSM 16823 / NCIMB 13979 / RW262)</name>
    <dbReference type="NCBI Taxonomy" id="755732"/>
    <lineage>
        <taxon>Bacteria</taxon>
        <taxon>Pseudomonadati</taxon>
        <taxon>Bacteroidota</taxon>
        <taxon>Flavobacteriia</taxon>
        <taxon>Flavobacteriales</taxon>
        <taxon>Crocinitomicaceae</taxon>
        <taxon>Fluviicola</taxon>
    </lineage>
</organism>
<dbReference type="InterPro" id="IPR036691">
    <property type="entry name" value="Endo/exonu/phosph_ase_sf"/>
</dbReference>
<keyword evidence="2" id="KW-0255">Endonuclease</keyword>
<reference evidence="3" key="2">
    <citation type="submission" date="2011-02" db="EMBL/GenBank/DDBJ databases">
        <title>The complete genome of Fluviicola taffensis DSM 16823.</title>
        <authorList>
            <consortium name="US DOE Joint Genome Institute (JGI-PGF)"/>
            <person name="Lucas S."/>
            <person name="Copeland A."/>
            <person name="Lapidus A."/>
            <person name="Bruce D."/>
            <person name="Goodwin L."/>
            <person name="Pitluck S."/>
            <person name="Kyrpides N."/>
            <person name="Mavromatis K."/>
            <person name="Ivanova N."/>
            <person name="Mikhailova N."/>
            <person name="Pagani I."/>
            <person name="Chertkov O."/>
            <person name="Detter J.C."/>
            <person name="Han C."/>
            <person name="Tapia R."/>
            <person name="Land M."/>
            <person name="Hauser L."/>
            <person name="Markowitz V."/>
            <person name="Cheng J.-F."/>
            <person name="Hugenholtz P."/>
            <person name="Woyke T."/>
            <person name="Wu D."/>
            <person name="Tindall B."/>
            <person name="Pomrenke H.G."/>
            <person name="Brambilla E."/>
            <person name="Klenk H.-P."/>
            <person name="Eisen J.A."/>
        </authorList>
    </citation>
    <scope>NUCLEOTIDE SEQUENCE [LARGE SCALE GENOMIC DNA]</scope>
    <source>
        <strain evidence="3">DSM 16823 / RW262 / RW262</strain>
    </source>
</reference>
<dbReference type="OrthoDB" id="9802724at2"/>
<dbReference type="PANTHER" id="PTHR42834">
    <property type="entry name" value="ENDONUCLEASE/EXONUCLEASE/PHOSPHATASE FAMILY PROTEIN (AFU_ORTHOLOGUE AFUA_3G09210)"/>
    <property type="match status" value="1"/>
</dbReference>
<dbReference type="Gene3D" id="3.60.10.10">
    <property type="entry name" value="Endonuclease/exonuclease/phosphatase"/>
    <property type="match status" value="1"/>
</dbReference>
<dbReference type="EMBL" id="CP002542">
    <property type="protein sequence ID" value="AEA45878.1"/>
    <property type="molecule type" value="Genomic_DNA"/>
</dbReference>